<evidence type="ECO:0000313" key="2">
    <source>
        <dbReference type="Proteomes" id="UP000186058"/>
    </source>
</evidence>
<organism evidence="1 2">
    <name type="scientific">Paenibacillus helianthi</name>
    <dbReference type="NCBI Taxonomy" id="1349432"/>
    <lineage>
        <taxon>Bacteria</taxon>
        <taxon>Bacillati</taxon>
        <taxon>Bacillota</taxon>
        <taxon>Bacilli</taxon>
        <taxon>Bacillales</taxon>
        <taxon>Paenibacillaceae</taxon>
        <taxon>Paenibacillus</taxon>
    </lineage>
</organism>
<dbReference type="RefSeq" id="WP_074109356.1">
    <property type="nucleotide sequence ID" value="NZ_LVWI01000095.1"/>
</dbReference>
<keyword evidence="2" id="KW-1185">Reference proteome</keyword>
<sequence length="161" mass="18143">MNKKVWLRMGLTLIILALLYLWMRPQQVEREYGSVIYSNEAGMIKSMTIHFKGKVARGVLLFSKSTLNGTLTVDQDLTYKIKLKDNGGYYLGVMTAWDTDHSTRTTGVISVAKKLDRFWITLTDLDKRYNLKNGEGSISGPASTLEEAKQVGKDILAAYRS</sequence>
<dbReference type="Proteomes" id="UP000186058">
    <property type="component" value="Unassembled WGS sequence"/>
</dbReference>
<protein>
    <recommendedName>
        <fullName evidence="3">DUF4369 domain-containing protein</fullName>
    </recommendedName>
</protein>
<reference evidence="1 2" key="1">
    <citation type="submission" date="2016-03" db="EMBL/GenBank/DDBJ databases">
        <authorList>
            <person name="Sant'Anna F.H."/>
            <person name="Ambrosini A."/>
            <person name="Souza R."/>
            <person name="Bach E."/>
            <person name="Fernandes G."/>
            <person name="Balsanelli E."/>
            <person name="Baura V.A."/>
            <person name="Souza E.M."/>
            <person name="Passaglia L."/>
        </authorList>
    </citation>
    <scope>NUCLEOTIDE SEQUENCE [LARGE SCALE GENOMIC DNA]</scope>
    <source>
        <strain evidence="1 2">P26E</strain>
    </source>
</reference>
<evidence type="ECO:0008006" key="3">
    <source>
        <dbReference type="Google" id="ProtNLM"/>
    </source>
</evidence>
<gene>
    <name evidence="1" type="ORF">A3844_28880</name>
</gene>
<accession>A0ABX3EH29</accession>
<name>A0ABX3EH29_9BACL</name>
<dbReference type="EMBL" id="LVWI01000095">
    <property type="protein sequence ID" value="OKP78823.1"/>
    <property type="molecule type" value="Genomic_DNA"/>
</dbReference>
<proteinExistence type="predicted"/>
<comment type="caution">
    <text evidence="1">The sequence shown here is derived from an EMBL/GenBank/DDBJ whole genome shotgun (WGS) entry which is preliminary data.</text>
</comment>
<evidence type="ECO:0000313" key="1">
    <source>
        <dbReference type="EMBL" id="OKP78823.1"/>
    </source>
</evidence>